<evidence type="ECO:0008006" key="3">
    <source>
        <dbReference type="Google" id="ProtNLM"/>
    </source>
</evidence>
<dbReference type="Proteomes" id="UP000256645">
    <property type="component" value="Unassembled WGS sequence"/>
</dbReference>
<dbReference type="AlphaFoldDB" id="A0A3D8RAV4"/>
<comment type="caution">
    <text evidence="1">The sequence shown here is derived from an EMBL/GenBank/DDBJ whole genome shotgun (WGS) entry which is preliminary data.</text>
</comment>
<dbReference type="InterPro" id="IPR000033">
    <property type="entry name" value="LDLR_classB_rpt"/>
</dbReference>
<organism evidence="1 2">
    <name type="scientific">Coleophoma cylindrospora</name>
    <dbReference type="NCBI Taxonomy" id="1849047"/>
    <lineage>
        <taxon>Eukaryota</taxon>
        <taxon>Fungi</taxon>
        <taxon>Dikarya</taxon>
        <taxon>Ascomycota</taxon>
        <taxon>Pezizomycotina</taxon>
        <taxon>Leotiomycetes</taxon>
        <taxon>Helotiales</taxon>
        <taxon>Dermateaceae</taxon>
        <taxon>Coleophoma</taxon>
    </lineage>
</organism>
<dbReference type="Gene3D" id="2.120.10.30">
    <property type="entry name" value="TolB, C-terminal domain"/>
    <property type="match status" value="2"/>
</dbReference>
<dbReference type="SMART" id="SM00135">
    <property type="entry name" value="LY"/>
    <property type="match status" value="5"/>
</dbReference>
<reference evidence="1 2" key="1">
    <citation type="journal article" date="2018" name="IMA Fungus">
        <title>IMA Genome-F 9: Draft genome sequence of Annulohypoxylon stygium, Aspergillus mulundensis, Berkeleyomyces basicola (syn. Thielaviopsis basicola), Ceratocystis smalleyi, two Cercospora beticola strains, Coleophoma cylindrospora, Fusarium fracticaudum, Phialophora cf. hyalina, and Morchella septimelata.</title>
        <authorList>
            <person name="Wingfield B.D."/>
            <person name="Bills G.F."/>
            <person name="Dong Y."/>
            <person name="Huang W."/>
            <person name="Nel W.J."/>
            <person name="Swalarsk-Parry B.S."/>
            <person name="Vaghefi N."/>
            <person name="Wilken P.M."/>
            <person name="An Z."/>
            <person name="de Beer Z.W."/>
            <person name="De Vos L."/>
            <person name="Chen L."/>
            <person name="Duong T.A."/>
            <person name="Gao Y."/>
            <person name="Hammerbacher A."/>
            <person name="Kikkert J.R."/>
            <person name="Li Y."/>
            <person name="Li H."/>
            <person name="Li K."/>
            <person name="Li Q."/>
            <person name="Liu X."/>
            <person name="Ma X."/>
            <person name="Naidoo K."/>
            <person name="Pethybridge S.J."/>
            <person name="Sun J."/>
            <person name="Steenkamp E.T."/>
            <person name="van der Nest M.A."/>
            <person name="van Wyk S."/>
            <person name="Wingfield M.J."/>
            <person name="Xiong C."/>
            <person name="Yue Q."/>
            <person name="Zhang X."/>
        </authorList>
    </citation>
    <scope>NUCLEOTIDE SEQUENCE [LARGE SCALE GENOMIC DNA]</scope>
    <source>
        <strain evidence="1 2">BP6252</strain>
    </source>
</reference>
<evidence type="ECO:0000313" key="2">
    <source>
        <dbReference type="Proteomes" id="UP000256645"/>
    </source>
</evidence>
<sequence length="308" mass="34317">MPAHLFILDQGETDHPTGPLNGRIFTCLADGSSPRDLLVGLHDHPDADHNLRQAEHDSIYFTNMGQPSPDGWTKAGSIQRCNLDGSNLTTILSAGEKTHTPKQLVIASKAKKLYWCDREGMRVMRCNLDGSNVETLVQNGDVENLEHRKDYLRWCIGIQVDEAAGYVYWTQKGPPKGGKGRIFRCLVEPEGDREIETLFDGLPEPIDLELDLQEQYIYWTDRGDVPYGNTVNRAKIPARGEKTTHEILVRKLHEGIGLALDEREKSMYITDLLGGVYRADLDGKNEAVLFPDLGTLTGIALAHLETGV</sequence>
<keyword evidence="2" id="KW-1185">Reference proteome</keyword>
<dbReference type="OrthoDB" id="5958943at2759"/>
<dbReference type="PANTHER" id="PTHR46513">
    <property type="entry name" value="VITELLOGENIN RECEPTOR-LIKE PROTEIN-RELATED-RELATED"/>
    <property type="match status" value="1"/>
</dbReference>
<evidence type="ECO:0000313" key="1">
    <source>
        <dbReference type="EMBL" id="RDW71187.1"/>
    </source>
</evidence>
<dbReference type="SUPFAM" id="SSF63825">
    <property type="entry name" value="YWTD domain"/>
    <property type="match status" value="1"/>
</dbReference>
<name>A0A3D8RAV4_9HELO</name>
<gene>
    <name evidence="1" type="ORF">BP6252_07750</name>
</gene>
<proteinExistence type="predicted"/>
<protein>
    <recommendedName>
        <fullName evidence="3">YWTD domain-containing protein</fullName>
    </recommendedName>
</protein>
<accession>A0A3D8RAV4</accession>
<dbReference type="InterPro" id="IPR011042">
    <property type="entry name" value="6-blade_b-propeller_TolB-like"/>
</dbReference>
<dbReference type="InterPro" id="IPR050778">
    <property type="entry name" value="Cueball_EGF_LRP_Nidogen"/>
</dbReference>
<dbReference type="EMBL" id="PDLM01000008">
    <property type="protein sequence ID" value="RDW71187.1"/>
    <property type="molecule type" value="Genomic_DNA"/>
</dbReference>
<dbReference type="STRING" id="1849047.A0A3D8RAV4"/>